<dbReference type="Proteomes" id="UP000762676">
    <property type="component" value="Unassembled WGS sequence"/>
</dbReference>
<dbReference type="AlphaFoldDB" id="A0AAV4EWS8"/>
<evidence type="ECO:0000256" key="1">
    <source>
        <dbReference type="SAM" id="MobiDB-lite"/>
    </source>
</evidence>
<dbReference type="EMBL" id="BMAT01000360">
    <property type="protein sequence ID" value="GFR64990.1"/>
    <property type="molecule type" value="Genomic_DNA"/>
</dbReference>
<reference evidence="2 3" key="1">
    <citation type="journal article" date="2021" name="Elife">
        <title>Chloroplast acquisition without the gene transfer in kleptoplastic sea slugs, Plakobranchus ocellatus.</title>
        <authorList>
            <person name="Maeda T."/>
            <person name="Takahashi S."/>
            <person name="Yoshida T."/>
            <person name="Shimamura S."/>
            <person name="Takaki Y."/>
            <person name="Nagai Y."/>
            <person name="Toyoda A."/>
            <person name="Suzuki Y."/>
            <person name="Arimoto A."/>
            <person name="Ishii H."/>
            <person name="Satoh N."/>
            <person name="Nishiyama T."/>
            <person name="Hasebe M."/>
            <person name="Maruyama T."/>
            <person name="Minagawa J."/>
            <person name="Obokata J."/>
            <person name="Shigenobu S."/>
        </authorList>
    </citation>
    <scope>NUCLEOTIDE SEQUENCE [LARGE SCALE GENOMIC DNA]</scope>
</reference>
<feature type="region of interest" description="Disordered" evidence="1">
    <location>
        <begin position="168"/>
        <end position="189"/>
    </location>
</feature>
<organism evidence="2 3">
    <name type="scientific">Elysia marginata</name>
    <dbReference type="NCBI Taxonomy" id="1093978"/>
    <lineage>
        <taxon>Eukaryota</taxon>
        <taxon>Metazoa</taxon>
        <taxon>Spiralia</taxon>
        <taxon>Lophotrochozoa</taxon>
        <taxon>Mollusca</taxon>
        <taxon>Gastropoda</taxon>
        <taxon>Heterobranchia</taxon>
        <taxon>Euthyneura</taxon>
        <taxon>Panpulmonata</taxon>
        <taxon>Sacoglossa</taxon>
        <taxon>Placobranchoidea</taxon>
        <taxon>Plakobranchidae</taxon>
        <taxon>Elysia</taxon>
    </lineage>
</organism>
<protein>
    <submittedName>
        <fullName evidence="2">Uncharacterized protein</fullName>
    </submittedName>
</protein>
<accession>A0AAV4EWS8</accession>
<feature type="compositionally biased region" description="Gly residues" evidence="1">
    <location>
        <begin position="61"/>
        <end position="71"/>
    </location>
</feature>
<feature type="compositionally biased region" description="Polar residues" evidence="1">
    <location>
        <begin position="73"/>
        <end position="94"/>
    </location>
</feature>
<feature type="compositionally biased region" description="Basic and acidic residues" evidence="1">
    <location>
        <begin position="374"/>
        <end position="401"/>
    </location>
</feature>
<feature type="region of interest" description="Disordered" evidence="1">
    <location>
        <begin position="367"/>
        <end position="401"/>
    </location>
</feature>
<keyword evidence="3" id="KW-1185">Reference proteome</keyword>
<comment type="caution">
    <text evidence="2">The sequence shown here is derived from an EMBL/GenBank/DDBJ whole genome shotgun (WGS) entry which is preliminary data.</text>
</comment>
<sequence length="401" mass="43146">MSESTRVLNTVSGLDMLSSTTKETLPPISTSFTQTSKPFCPNGDVNHSEPAPHSPPYNMGQGKGLGHGMGGNSPLQSPVSSPWKSPITSSNQNAQNVNNHVSQKINGSCKPNPDLHSRVIEVDLQSPKPKTSALKPVKIRPTESPAIRYGNGFTETIFQIPSPVPSKTLSWGSDEHLTGGRGDNSDISSPAKVSVLSSAMLPLENDEQSRSTCSSKASLTNCLPLRLTSKPSPSSIDRPATPLKDRQITGILKTPTKSTTIFTSDLNPSPALKAGVGTGPNFKNTDFSSTQSLKVFATTLSGEEMFNETRRFSDRDIDRPNGDKTSSVLLNSINKLHSAPQDVPESRGVTFQADQMSHVFSRFKALFDGSEPPPPHKTDTPEKEDITKTHPSHEARSIVVL</sequence>
<name>A0AAV4EWS8_9GAST</name>
<evidence type="ECO:0000313" key="2">
    <source>
        <dbReference type="EMBL" id="GFR64990.1"/>
    </source>
</evidence>
<gene>
    <name evidence="2" type="ORF">ElyMa_000193700</name>
</gene>
<evidence type="ECO:0000313" key="3">
    <source>
        <dbReference type="Proteomes" id="UP000762676"/>
    </source>
</evidence>
<proteinExistence type="predicted"/>
<feature type="region of interest" description="Disordered" evidence="1">
    <location>
        <begin position="41"/>
        <end position="94"/>
    </location>
</feature>